<sequence length="168" mass="19249">MTSLREFLIIYGGYENSICAECNELWAYNTISDVWKRYKTPIEIKDTPLSSSICSAGNIVYVFGGNSIDDDDYRQTNSVVSFDLNNNRWEILYPHTDDNDENTPPPMCSNLLFYHNGSLYVYGGYHGSCILNKMYKFCLKTSTWSLLSQKGDKPNFDCQLFGTAYDNK</sequence>
<evidence type="ECO:0000256" key="1">
    <source>
        <dbReference type="ARBA" id="ARBA00022737"/>
    </source>
</evidence>
<dbReference type="Gene3D" id="2.120.10.80">
    <property type="entry name" value="Kelch-type beta propeller"/>
    <property type="match status" value="1"/>
</dbReference>
<dbReference type="Pfam" id="PF24681">
    <property type="entry name" value="Kelch_KLHDC2_KLHL20_DRC7"/>
    <property type="match status" value="1"/>
</dbReference>
<keyword evidence="1" id="KW-0677">Repeat</keyword>
<dbReference type="GO" id="GO:0019760">
    <property type="term" value="P:glucosinolate metabolic process"/>
    <property type="evidence" value="ECO:0007669"/>
    <property type="project" value="UniProtKB-ARBA"/>
</dbReference>
<proteinExistence type="predicted"/>
<dbReference type="EMBL" id="JWZT01005068">
    <property type="protein sequence ID" value="KII62216.1"/>
    <property type="molecule type" value="Genomic_DNA"/>
</dbReference>
<comment type="caution">
    <text evidence="3">The sequence shown here is derived from an EMBL/GenBank/DDBJ whole genome shotgun (WGS) entry which is preliminary data.</text>
</comment>
<evidence type="ECO:0000313" key="3">
    <source>
        <dbReference type="EMBL" id="KII62216.1"/>
    </source>
</evidence>
<dbReference type="Proteomes" id="UP000031668">
    <property type="component" value="Unassembled WGS sequence"/>
</dbReference>
<dbReference type="SUPFAM" id="SSF117281">
    <property type="entry name" value="Kelch motif"/>
    <property type="match status" value="1"/>
</dbReference>
<keyword evidence="4" id="KW-1185">Reference proteome</keyword>
<evidence type="ECO:0000256" key="2">
    <source>
        <dbReference type="ARBA" id="ARBA00023004"/>
    </source>
</evidence>
<dbReference type="PANTHER" id="PTHR47435:SF4">
    <property type="entry name" value="KELCH REPEAT PROTEIN (AFU_ORTHOLOGUE AFUA_5G12780)"/>
    <property type="match status" value="1"/>
</dbReference>
<organism evidence="3 4">
    <name type="scientific">Thelohanellus kitauei</name>
    <name type="common">Myxosporean</name>
    <dbReference type="NCBI Taxonomy" id="669202"/>
    <lineage>
        <taxon>Eukaryota</taxon>
        <taxon>Metazoa</taxon>
        <taxon>Cnidaria</taxon>
        <taxon>Myxozoa</taxon>
        <taxon>Myxosporea</taxon>
        <taxon>Bivalvulida</taxon>
        <taxon>Platysporina</taxon>
        <taxon>Myxobolidae</taxon>
        <taxon>Thelohanellus</taxon>
    </lineage>
</organism>
<keyword evidence="2" id="KW-0408">Iron</keyword>
<protein>
    <submittedName>
        <fullName evidence="3">Tip elongation aberrant protein 1</fullName>
    </submittedName>
</protein>
<dbReference type="PANTHER" id="PTHR47435">
    <property type="entry name" value="KELCH REPEAT PROTEIN (AFU_ORTHOLOGUE AFUA_5G12780)"/>
    <property type="match status" value="1"/>
</dbReference>
<name>A0A0C2MKT8_THEKT</name>
<accession>A0A0C2MKT8</accession>
<dbReference type="InterPro" id="IPR015915">
    <property type="entry name" value="Kelch-typ_b-propeller"/>
</dbReference>
<gene>
    <name evidence="3" type="ORF">RF11_06587</name>
</gene>
<evidence type="ECO:0000313" key="4">
    <source>
        <dbReference type="Proteomes" id="UP000031668"/>
    </source>
</evidence>
<dbReference type="AlphaFoldDB" id="A0A0C2MKT8"/>
<reference evidence="3 4" key="1">
    <citation type="journal article" date="2014" name="Genome Biol. Evol.">
        <title>The genome of the myxosporean Thelohanellus kitauei shows adaptations to nutrient acquisition within its fish host.</title>
        <authorList>
            <person name="Yang Y."/>
            <person name="Xiong J."/>
            <person name="Zhou Z."/>
            <person name="Huo F."/>
            <person name="Miao W."/>
            <person name="Ran C."/>
            <person name="Liu Y."/>
            <person name="Zhang J."/>
            <person name="Feng J."/>
            <person name="Wang M."/>
            <person name="Wang M."/>
            <person name="Wang L."/>
            <person name="Yao B."/>
        </authorList>
    </citation>
    <scope>NUCLEOTIDE SEQUENCE [LARGE SCALE GENOMIC DNA]</scope>
    <source>
        <strain evidence="3">Wuqing</strain>
    </source>
</reference>
<dbReference type="OrthoDB" id="432528at2759"/>